<dbReference type="InterPro" id="IPR036291">
    <property type="entry name" value="NAD(P)-bd_dom_sf"/>
</dbReference>
<protein>
    <recommendedName>
        <fullName evidence="6">Short-chain dehydrogenase</fullName>
    </recommendedName>
</protein>
<name>A0A0J6WT82_9FIRM</name>
<accession>A0A0J6WT82</accession>
<dbReference type="STRING" id="39029.BSR42_12595"/>
<comment type="caution">
    <text evidence="4">The sequence shown here is derived from an EMBL/GenBank/DDBJ whole genome shotgun (WGS) entry which is preliminary data.</text>
</comment>
<comment type="similarity">
    <text evidence="1">Belongs to the short-chain dehydrogenases/reductases (SDR) family.</text>
</comment>
<keyword evidence="2" id="KW-0521">NADP</keyword>
<dbReference type="EMBL" id="LEKT01000016">
    <property type="protein sequence ID" value="KMO86730.1"/>
    <property type="molecule type" value="Genomic_DNA"/>
</dbReference>
<dbReference type="InParanoid" id="A0A0J6WT82"/>
<dbReference type="PANTHER" id="PTHR43391">
    <property type="entry name" value="RETINOL DEHYDROGENASE-RELATED"/>
    <property type="match status" value="1"/>
</dbReference>
<dbReference type="CDD" id="cd05233">
    <property type="entry name" value="SDR_c"/>
    <property type="match status" value="1"/>
</dbReference>
<evidence type="ECO:0008006" key="6">
    <source>
        <dbReference type="Google" id="ProtNLM"/>
    </source>
</evidence>
<sequence length="253" mass="27451">MNIAVVTGASSGLGREFAHLLDTDGLDEIWVTARRADRLAALQDSLQTPVRVFAGDISQAVTTAAIQRALEEQAPRVRYLICSAGFGKIGTSDSISLAAAQKMIEVNCTAAVTMTYLCLPFMTSGSRIAEICSVAAFQPIPNLNVYAATKAFLYHYSRALAEELREKNITVTAVCPYWIKDTEFITIAQQAPSGSGFRRFPLADTQTFVARKAWKDICKGKSVSTPGAVAAADRLFAKLVPAGVMMWLSRMMR</sequence>
<dbReference type="Proteomes" id="UP000036503">
    <property type="component" value="Unassembled WGS sequence"/>
</dbReference>
<dbReference type="RefSeq" id="WP_048514001.1">
    <property type="nucleotide sequence ID" value="NZ_FUXD01000022.1"/>
</dbReference>
<reference evidence="4 5" key="1">
    <citation type="submission" date="2015-06" db="EMBL/GenBank/DDBJ databases">
        <title>Draft genome sequence of beer spoilage bacterium Megasphaera cerevisiae type strain 20462.</title>
        <authorList>
            <person name="Kutumbaka K."/>
            <person name="Pasmowitz J."/>
            <person name="Mategko J."/>
            <person name="Reyes D."/>
            <person name="Friedrich A."/>
            <person name="Han S."/>
            <person name="Martens-Habbena W."/>
            <person name="Neal-McKinney J."/>
            <person name="Janagama H.K."/>
            <person name="Nadala C."/>
            <person name="Samadpour M."/>
        </authorList>
    </citation>
    <scope>NUCLEOTIDE SEQUENCE [LARGE SCALE GENOMIC DNA]</scope>
    <source>
        <strain evidence="4 5">DSM 20462</strain>
    </source>
</reference>
<gene>
    <name evidence="4" type="ORF">AB840_06355</name>
</gene>
<dbReference type="OrthoDB" id="9808814at2"/>
<evidence type="ECO:0000256" key="1">
    <source>
        <dbReference type="ARBA" id="ARBA00006484"/>
    </source>
</evidence>
<dbReference type="PRINTS" id="PR00081">
    <property type="entry name" value="GDHRDH"/>
</dbReference>
<dbReference type="AlphaFoldDB" id="A0A0J6WT82"/>
<dbReference type="PROSITE" id="PS00061">
    <property type="entry name" value="ADH_SHORT"/>
    <property type="match status" value="1"/>
</dbReference>
<evidence type="ECO:0000313" key="5">
    <source>
        <dbReference type="Proteomes" id="UP000036503"/>
    </source>
</evidence>
<keyword evidence="3" id="KW-0560">Oxidoreductase</keyword>
<dbReference type="GO" id="GO:0016491">
    <property type="term" value="F:oxidoreductase activity"/>
    <property type="evidence" value="ECO:0007669"/>
    <property type="project" value="UniProtKB-KW"/>
</dbReference>
<dbReference type="Gene3D" id="3.40.50.720">
    <property type="entry name" value="NAD(P)-binding Rossmann-like Domain"/>
    <property type="match status" value="1"/>
</dbReference>
<evidence type="ECO:0000256" key="3">
    <source>
        <dbReference type="ARBA" id="ARBA00023002"/>
    </source>
</evidence>
<dbReference type="InterPro" id="IPR002347">
    <property type="entry name" value="SDR_fam"/>
</dbReference>
<dbReference type="SUPFAM" id="SSF51735">
    <property type="entry name" value="NAD(P)-binding Rossmann-fold domains"/>
    <property type="match status" value="1"/>
</dbReference>
<evidence type="ECO:0000256" key="2">
    <source>
        <dbReference type="ARBA" id="ARBA00022857"/>
    </source>
</evidence>
<dbReference type="PANTHER" id="PTHR43391:SF14">
    <property type="entry name" value="DEHYDROGENASE_REDUCTASE SDR FAMILY PROTEIN 7-LIKE"/>
    <property type="match status" value="1"/>
</dbReference>
<keyword evidence="5" id="KW-1185">Reference proteome</keyword>
<dbReference type="InterPro" id="IPR020904">
    <property type="entry name" value="Sc_DH/Rdtase_CS"/>
</dbReference>
<dbReference type="PATRIC" id="fig|1122219.3.peg.744"/>
<dbReference type="GO" id="GO:0005829">
    <property type="term" value="C:cytosol"/>
    <property type="evidence" value="ECO:0007669"/>
    <property type="project" value="TreeGrafter"/>
</dbReference>
<proteinExistence type="inferred from homology"/>
<evidence type="ECO:0000313" key="4">
    <source>
        <dbReference type="EMBL" id="KMO86730.1"/>
    </source>
</evidence>
<organism evidence="4 5">
    <name type="scientific">Megasphaera cerevisiae DSM 20462</name>
    <dbReference type="NCBI Taxonomy" id="1122219"/>
    <lineage>
        <taxon>Bacteria</taxon>
        <taxon>Bacillati</taxon>
        <taxon>Bacillota</taxon>
        <taxon>Negativicutes</taxon>
        <taxon>Veillonellales</taxon>
        <taxon>Veillonellaceae</taxon>
        <taxon>Megasphaera</taxon>
    </lineage>
</organism>
<dbReference type="Pfam" id="PF00106">
    <property type="entry name" value="adh_short"/>
    <property type="match status" value="1"/>
</dbReference>